<feature type="transmembrane region" description="Helical" evidence="1">
    <location>
        <begin position="306"/>
        <end position="326"/>
    </location>
</feature>
<feature type="transmembrane region" description="Helical" evidence="1">
    <location>
        <begin position="188"/>
        <end position="219"/>
    </location>
</feature>
<dbReference type="Pfam" id="PF07907">
    <property type="entry name" value="YibE_F"/>
    <property type="match status" value="1"/>
</dbReference>
<keyword evidence="1" id="KW-0472">Membrane</keyword>
<organism evidence="2 3">
    <name type="scientific">Solidesulfovibrio magneticus (strain ATCC 700980 / DSM 13731 / RS-1)</name>
    <name type="common">Desulfovibrio magneticus</name>
    <dbReference type="NCBI Taxonomy" id="573370"/>
    <lineage>
        <taxon>Bacteria</taxon>
        <taxon>Pseudomonadati</taxon>
        <taxon>Thermodesulfobacteriota</taxon>
        <taxon>Desulfovibrionia</taxon>
        <taxon>Desulfovibrionales</taxon>
        <taxon>Desulfovibrionaceae</taxon>
        <taxon>Solidesulfovibrio</taxon>
    </lineage>
</organism>
<name>C4XJY9_SOLM1</name>
<evidence type="ECO:0000256" key="1">
    <source>
        <dbReference type="SAM" id="Phobius"/>
    </source>
</evidence>
<feature type="transmembrane region" description="Helical" evidence="1">
    <location>
        <begin position="259"/>
        <end position="286"/>
    </location>
</feature>
<feature type="transmembrane region" description="Helical" evidence="1">
    <location>
        <begin position="355"/>
        <end position="382"/>
    </location>
</feature>
<gene>
    <name evidence="2" type="ordered locus">DMR_08530</name>
</gene>
<keyword evidence="3" id="KW-1185">Reference proteome</keyword>
<evidence type="ECO:0000313" key="3">
    <source>
        <dbReference type="Proteomes" id="UP000009071"/>
    </source>
</evidence>
<dbReference type="HOGENOM" id="CLU_028166_4_0_7"/>
<dbReference type="eggNOG" id="COG5438">
    <property type="taxonomic scope" value="Bacteria"/>
</dbReference>
<dbReference type="PANTHER" id="PTHR41771">
    <property type="entry name" value="MEMBRANE PROTEIN-RELATED"/>
    <property type="match status" value="1"/>
</dbReference>
<keyword evidence="1" id="KW-0812">Transmembrane</keyword>
<reference evidence="2 3" key="1">
    <citation type="journal article" date="2009" name="Genome Res.">
        <title>Whole genome sequence of Desulfovibrio magneticus strain RS-1 revealed common gene clusters in magnetotactic bacteria.</title>
        <authorList>
            <person name="Nakazawa H."/>
            <person name="Arakaki A."/>
            <person name="Narita-Yamada S."/>
            <person name="Yashiro I."/>
            <person name="Jinno K."/>
            <person name="Aoki N."/>
            <person name="Tsuruyama A."/>
            <person name="Okamura Y."/>
            <person name="Tanikawa S."/>
            <person name="Fujita N."/>
            <person name="Takeyama H."/>
            <person name="Matsunaga T."/>
        </authorList>
    </citation>
    <scope>NUCLEOTIDE SEQUENCE [LARGE SCALE GENOMIC DNA]</scope>
    <source>
        <strain evidence="3">ATCC 700980 / DSM 13731 / RS-1</strain>
    </source>
</reference>
<proteinExistence type="predicted"/>
<protein>
    <submittedName>
        <fullName evidence="2">Hypothetical membrane protein</fullName>
    </submittedName>
</protein>
<accession>C4XJY9</accession>
<dbReference type="KEGG" id="dma:DMR_08530"/>
<feature type="transmembrane region" description="Helical" evidence="1">
    <location>
        <begin position="68"/>
        <end position="85"/>
    </location>
</feature>
<sequence length="433" mass="45209">MFRDAAPDLWFQVLGTAVSPKVGRRHGRRPTAEARLRRRRLHKVRSATRPPGKRTDMARMALGSRKDWILLAVVAALCVGLWHWPTGFEERLPADALQVKATVTAVDNAHVRQYGLVREGEQRVTAVPVSGPFAGRPVVADNILVGKLEMDKLFAPGDSALLVLSLRGDAIVSAVAQDHWRLSLQGLLLGIFALALIAYAGLVGVKAVVSFVFTALLLWKVLVPATLAGVDPMLCVLGVIATLMAAIVFLVGGVNRRSLAAYLGSLGGVGVTCLLSLATAPGFALPGSVKPFAEMLLYTGYAHLDLGRMFLATICLGASGAIMDVAMDVAASQSEVAAHHPEIGRMGLCLSGLRVGRVVVGTMATTLLLAYCGGSLALLMVVMAQGVPLINVATMPHVAAEIANTLVGSFGLVTAAPLTAAAGALLLAEGGKG</sequence>
<dbReference type="PANTHER" id="PTHR41771:SF1">
    <property type="entry name" value="MEMBRANE PROTEIN"/>
    <property type="match status" value="1"/>
</dbReference>
<feature type="transmembrane region" description="Helical" evidence="1">
    <location>
        <begin position="402"/>
        <end position="428"/>
    </location>
</feature>
<dbReference type="EMBL" id="AP010904">
    <property type="protein sequence ID" value="BAH74344.1"/>
    <property type="molecule type" value="Genomic_DNA"/>
</dbReference>
<feature type="transmembrane region" description="Helical" evidence="1">
    <location>
        <begin position="231"/>
        <end position="252"/>
    </location>
</feature>
<dbReference type="STRING" id="573370.DMR_08530"/>
<evidence type="ECO:0000313" key="2">
    <source>
        <dbReference type="EMBL" id="BAH74344.1"/>
    </source>
</evidence>
<dbReference type="Proteomes" id="UP000009071">
    <property type="component" value="Chromosome"/>
</dbReference>
<keyword evidence="1" id="KW-1133">Transmembrane helix</keyword>
<dbReference type="AlphaFoldDB" id="C4XJY9"/>
<dbReference type="InterPro" id="IPR012507">
    <property type="entry name" value="YibE_F"/>
</dbReference>